<protein>
    <submittedName>
        <fullName evidence="9">Transcriptional regulator</fullName>
    </submittedName>
</protein>
<evidence type="ECO:0000256" key="3">
    <source>
        <dbReference type="ARBA" id="ARBA00023015"/>
    </source>
</evidence>
<dbReference type="SUPFAM" id="SSF46894">
    <property type="entry name" value="C-terminal effector domain of the bipartite response regulators"/>
    <property type="match status" value="1"/>
</dbReference>
<dbReference type="InterPro" id="IPR016032">
    <property type="entry name" value="Sig_transdc_resp-reg_C-effctor"/>
</dbReference>
<dbReference type="SMART" id="SM01043">
    <property type="entry name" value="BTAD"/>
    <property type="match status" value="1"/>
</dbReference>
<dbReference type="InterPro" id="IPR027417">
    <property type="entry name" value="P-loop_NTPase"/>
</dbReference>
<dbReference type="CDD" id="cd15831">
    <property type="entry name" value="BTAD"/>
    <property type="match status" value="1"/>
</dbReference>
<dbReference type="PANTHER" id="PTHR35807:SF1">
    <property type="entry name" value="TRANSCRIPTIONAL REGULATOR REDD"/>
    <property type="match status" value="1"/>
</dbReference>
<keyword evidence="4 6" id="KW-0238">DNA-binding</keyword>
<proteinExistence type="inferred from homology"/>
<feature type="region of interest" description="Disordered" evidence="7">
    <location>
        <begin position="1"/>
        <end position="26"/>
    </location>
</feature>
<dbReference type="Gene3D" id="1.10.10.10">
    <property type="entry name" value="Winged helix-like DNA-binding domain superfamily/Winged helix DNA-binding domain"/>
    <property type="match status" value="1"/>
</dbReference>
<dbReference type="Gene3D" id="3.40.50.300">
    <property type="entry name" value="P-loop containing nucleotide triphosphate hydrolases"/>
    <property type="match status" value="1"/>
</dbReference>
<dbReference type="SUPFAM" id="SSF48452">
    <property type="entry name" value="TPR-like"/>
    <property type="match status" value="1"/>
</dbReference>
<dbReference type="InterPro" id="IPR002182">
    <property type="entry name" value="NB-ARC"/>
</dbReference>
<gene>
    <name evidence="9" type="ORF">G6048_28225</name>
</gene>
<dbReference type="InterPro" id="IPR036388">
    <property type="entry name" value="WH-like_DNA-bd_sf"/>
</dbReference>
<keyword evidence="3" id="KW-0805">Transcription regulation</keyword>
<comment type="caution">
    <text evidence="9">The sequence shown here is derived from an EMBL/GenBank/DDBJ whole genome shotgun (WGS) entry which is preliminary data.</text>
</comment>
<evidence type="ECO:0000256" key="7">
    <source>
        <dbReference type="SAM" id="MobiDB-lite"/>
    </source>
</evidence>
<evidence type="ECO:0000313" key="9">
    <source>
        <dbReference type="EMBL" id="NGO45859.1"/>
    </source>
</evidence>
<evidence type="ECO:0000256" key="1">
    <source>
        <dbReference type="ARBA" id="ARBA00005820"/>
    </source>
</evidence>
<feature type="domain" description="OmpR/PhoB-type" evidence="8">
    <location>
        <begin position="32"/>
        <end position="134"/>
    </location>
</feature>
<dbReference type="Pfam" id="PF03704">
    <property type="entry name" value="BTAD"/>
    <property type="match status" value="1"/>
</dbReference>
<dbReference type="PROSITE" id="PS51755">
    <property type="entry name" value="OMPR_PHOB"/>
    <property type="match status" value="1"/>
</dbReference>
<dbReference type="InterPro" id="IPR001867">
    <property type="entry name" value="OmpR/PhoB-type_DNA-bd"/>
</dbReference>
<dbReference type="EMBL" id="JAAKZX010000106">
    <property type="protein sequence ID" value="NGO45859.1"/>
    <property type="molecule type" value="Genomic_DNA"/>
</dbReference>
<evidence type="ECO:0000256" key="4">
    <source>
        <dbReference type="ARBA" id="ARBA00023125"/>
    </source>
</evidence>
<dbReference type="SUPFAM" id="SSF52540">
    <property type="entry name" value="P-loop containing nucleoside triphosphate hydrolases"/>
    <property type="match status" value="1"/>
</dbReference>
<comment type="similarity">
    <text evidence="1">Belongs to the AfsR/DnrI/RedD regulatory family.</text>
</comment>
<evidence type="ECO:0000259" key="8">
    <source>
        <dbReference type="PROSITE" id="PS51755"/>
    </source>
</evidence>
<dbReference type="Proteomes" id="UP001518140">
    <property type="component" value="Unassembled WGS sequence"/>
</dbReference>
<keyword evidence="5" id="KW-0804">Transcription</keyword>
<feature type="DNA-binding region" description="OmpR/PhoB-type" evidence="6">
    <location>
        <begin position="32"/>
        <end position="134"/>
    </location>
</feature>
<organism evidence="9 10">
    <name type="scientific">Streptomyces ureilyticus</name>
    <dbReference type="NCBI Taxonomy" id="1775131"/>
    <lineage>
        <taxon>Bacteria</taxon>
        <taxon>Bacillati</taxon>
        <taxon>Actinomycetota</taxon>
        <taxon>Actinomycetes</taxon>
        <taxon>Kitasatosporales</taxon>
        <taxon>Streptomycetaceae</taxon>
        <taxon>Streptomyces</taxon>
    </lineage>
</organism>
<dbReference type="Pfam" id="PF00931">
    <property type="entry name" value="NB-ARC"/>
    <property type="match status" value="1"/>
</dbReference>
<accession>A0ABX0E0M6</accession>
<keyword evidence="2" id="KW-0902">Two-component regulatory system</keyword>
<dbReference type="PANTHER" id="PTHR35807">
    <property type="entry name" value="TRANSCRIPTIONAL REGULATOR REDD-RELATED"/>
    <property type="match status" value="1"/>
</dbReference>
<evidence type="ECO:0000313" key="10">
    <source>
        <dbReference type="Proteomes" id="UP001518140"/>
    </source>
</evidence>
<dbReference type="Pfam" id="PF00486">
    <property type="entry name" value="Trans_reg_C"/>
    <property type="match status" value="1"/>
</dbReference>
<evidence type="ECO:0000256" key="6">
    <source>
        <dbReference type="PROSITE-ProRule" id="PRU01091"/>
    </source>
</evidence>
<dbReference type="InterPro" id="IPR005158">
    <property type="entry name" value="BTAD"/>
</dbReference>
<reference evidence="9 10" key="1">
    <citation type="submission" date="2020-02" db="EMBL/GenBank/DDBJ databases">
        <title>Whole-genome analyses of novel actinobacteria.</title>
        <authorList>
            <person name="Sahin N."/>
            <person name="Tokatli A."/>
        </authorList>
    </citation>
    <scope>NUCLEOTIDE SEQUENCE [LARGE SCALE GENOMIC DNA]</scope>
    <source>
        <strain evidence="9 10">YC419</strain>
    </source>
</reference>
<evidence type="ECO:0000256" key="5">
    <source>
        <dbReference type="ARBA" id="ARBA00023163"/>
    </source>
</evidence>
<dbReference type="Gene3D" id="1.25.40.10">
    <property type="entry name" value="Tetratricopeptide repeat domain"/>
    <property type="match status" value="1"/>
</dbReference>
<dbReference type="InterPro" id="IPR011990">
    <property type="entry name" value="TPR-like_helical_dom_sf"/>
</dbReference>
<dbReference type="SMART" id="SM00862">
    <property type="entry name" value="Trans_reg_C"/>
    <property type="match status" value="1"/>
</dbReference>
<sequence>MEFRSSTISREDEGQRREPAARNRAKSIEISDPEETVGVTLEFRILGPLEVRMKGRTLTIGGPRQRAVLSALLLSANQVVSFDSLIEKVWNGQPPSTARTQVAICIAALRKAFRTAGWDRETIVTATPGYMLTLSGHSLDSVRFERLVADSVRLAAGRRTAEAAEALRDALALWRGPALGGVYAPFAETEAARLDEQRMLTIEQQMALRLQLGEHQAVLGELQALVSACPLRDRLRHYLMLAQYRSGRRAEALTTFRDGMRHSVEEIGLELGTELQELHNAILRDDVPEPAGPAIAVADTSKQNCAPEQLPECDAYFVGRSREQWLLDDALLVQTTQNSSSIAHITGSPGIGKTGLAVNWAHRSAHRFPDGQLFADLRQHEPLDVLHQFLRSLGAEGPLPTDLAEAAERYRSALEGRRLLVVLDHASSYAQVRPLLPGNGQCRVLITGRATLDELLQNPGLLRLRIGPLTDDESREMLAGVLRDTRAEESPETTRHLVRLCGNTPLALRAAGARLLTKQHWRVHDLVRRLERQADRLAELSIGEDSLRARLDRSLGELDPAAAVAYTGLSRLDGPDFCAASASEALEMDQRDAEDLIETLVDAQLLEVVGRGHWGEMRYRWQELVRLHALACRPAQTCGAHLAV</sequence>
<dbReference type="InterPro" id="IPR051677">
    <property type="entry name" value="AfsR-DnrI-RedD_regulator"/>
</dbReference>
<name>A0ABX0E0M6_9ACTN</name>
<dbReference type="PRINTS" id="PR00364">
    <property type="entry name" value="DISEASERSIST"/>
</dbReference>
<keyword evidence="10" id="KW-1185">Reference proteome</keyword>
<evidence type="ECO:0000256" key="2">
    <source>
        <dbReference type="ARBA" id="ARBA00023012"/>
    </source>
</evidence>